<evidence type="ECO:0000256" key="3">
    <source>
        <dbReference type="ARBA" id="ARBA00022840"/>
    </source>
</evidence>
<proteinExistence type="inferred from homology"/>
<dbReference type="RefSeq" id="WP_089819996.1">
    <property type="nucleotide sequence ID" value="NZ_FORQ01000003.1"/>
</dbReference>
<evidence type="ECO:0000256" key="5">
    <source>
        <dbReference type="RuleBase" id="RU361279"/>
    </source>
</evidence>
<accession>A0A1I3MRF7</accession>
<evidence type="ECO:0000256" key="4">
    <source>
        <dbReference type="PIRSR" id="PIRSR006806-1"/>
    </source>
</evidence>
<dbReference type="EC" id="6.3.3.2" evidence="5"/>
<keyword evidence="5" id="KW-0460">Magnesium</keyword>
<dbReference type="Gene3D" id="3.40.50.10420">
    <property type="entry name" value="NagB/RpiA/CoA transferase-like"/>
    <property type="match status" value="1"/>
</dbReference>
<dbReference type="Pfam" id="PF01812">
    <property type="entry name" value="5-FTHF_cyc-lig"/>
    <property type="match status" value="1"/>
</dbReference>
<dbReference type="Proteomes" id="UP000242560">
    <property type="component" value="Unassembled WGS sequence"/>
</dbReference>
<evidence type="ECO:0000256" key="1">
    <source>
        <dbReference type="ARBA" id="ARBA00010638"/>
    </source>
</evidence>
<dbReference type="EMBL" id="FORQ01000003">
    <property type="protein sequence ID" value="SFI99539.1"/>
    <property type="molecule type" value="Genomic_DNA"/>
</dbReference>
<feature type="binding site" evidence="4">
    <location>
        <position position="56"/>
    </location>
    <ligand>
        <name>substrate</name>
    </ligand>
</feature>
<dbReference type="PIRSF" id="PIRSF006806">
    <property type="entry name" value="FTHF_cligase"/>
    <property type="match status" value="1"/>
</dbReference>
<evidence type="ECO:0000313" key="7">
    <source>
        <dbReference type="Proteomes" id="UP000242560"/>
    </source>
</evidence>
<dbReference type="PANTHER" id="PTHR23407:SF1">
    <property type="entry name" value="5-FORMYLTETRAHYDROFOLATE CYCLO-LIGASE"/>
    <property type="match status" value="1"/>
</dbReference>
<keyword evidence="5" id="KW-0479">Metal-binding</keyword>
<feature type="binding site" evidence="4">
    <location>
        <begin position="3"/>
        <end position="7"/>
    </location>
    <ligand>
        <name>ATP</name>
        <dbReference type="ChEBI" id="CHEBI:30616"/>
    </ligand>
</feature>
<keyword evidence="6" id="KW-0436">Ligase</keyword>
<dbReference type="InterPro" id="IPR037171">
    <property type="entry name" value="NagB/RpiA_transferase-like"/>
</dbReference>
<dbReference type="GO" id="GO:0035999">
    <property type="term" value="P:tetrahydrofolate interconversion"/>
    <property type="evidence" value="ECO:0007669"/>
    <property type="project" value="TreeGrafter"/>
</dbReference>
<sequence length="195" mass="22285">MTKTALRKLYSEKKMNLSLAEVQNLSEEIFRNFNEKFQLSKGQKVHCFLSISKKKEVETSFFLNYFFQKNIRVFVPKIVNEKIIAIEILAETPLVTNSWGIKEPVGNEDSGVKDFDLVIMPLLYADKIGNRVGYGKGFYDRFLAEINPNAPKVGVSFFKPESDVEDISEFDIPLDYLVTPTDVLSFGNFESKSTK</sequence>
<dbReference type="InterPro" id="IPR024185">
    <property type="entry name" value="FTHF_cligase-like_sf"/>
</dbReference>
<keyword evidence="3 4" id="KW-0067">ATP-binding</keyword>
<protein>
    <recommendedName>
        <fullName evidence="5">5-formyltetrahydrofolate cyclo-ligase</fullName>
        <ecNumber evidence="5">6.3.3.2</ecNumber>
    </recommendedName>
</protein>
<dbReference type="GO" id="GO:0046872">
    <property type="term" value="F:metal ion binding"/>
    <property type="evidence" value="ECO:0007669"/>
    <property type="project" value="UniProtKB-KW"/>
</dbReference>
<comment type="cofactor">
    <cofactor evidence="5">
        <name>Mg(2+)</name>
        <dbReference type="ChEBI" id="CHEBI:18420"/>
    </cofactor>
</comment>
<keyword evidence="7" id="KW-1185">Reference proteome</keyword>
<feature type="binding site" evidence="4">
    <location>
        <begin position="131"/>
        <end position="139"/>
    </location>
    <ligand>
        <name>ATP</name>
        <dbReference type="ChEBI" id="CHEBI:30616"/>
    </ligand>
</feature>
<dbReference type="PANTHER" id="PTHR23407">
    <property type="entry name" value="ATPASE INHIBITOR/5-FORMYLTETRAHYDROFOLATE CYCLO-LIGASE"/>
    <property type="match status" value="1"/>
</dbReference>
<comment type="catalytic activity">
    <reaction evidence="5">
        <text>(6S)-5-formyl-5,6,7,8-tetrahydrofolate + ATP = (6R)-5,10-methenyltetrahydrofolate + ADP + phosphate</text>
        <dbReference type="Rhea" id="RHEA:10488"/>
        <dbReference type="ChEBI" id="CHEBI:30616"/>
        <dbReference type="ChEBI" id="CHEBI:43474"/>
        <dbReference type="ChEBI" id="CHEBI:57455"/>
        <dbReference type="ChEBI" id="CHEBI:57457"/>
        <dbReference type="ChEBI" id="CHEBI:456216"/>
        <dbReference type="EC" id="6.3.3.2"/>
    </reaction>
</comment>
<dbReference type="NCBIfam" id="TIGR02727">
    <property type="entry name" value="MTHFS_bact"/>
    <property type="match status" value="1"/>
</dbReference>
<name>A0A1I3MRF7_9FLAO</name>
<dbReference type="GO" id="GO:0030272">
    <property type="term" value="F:5-formyltetrahydrofolate cyclo-ligase activity"/>
    <property type="evidence" value="ECO:0007669"/>
    <property type="project" value="UniProtKB-EC"/>
</dbReference>
<dbReference type="GO" id="GO:0009396">
    <property type="term" value="P:folic acid-containing compound biosynthetic process"/>
    <property type="evidence" value="ECO:0007669"/>
    <property type="project" value="TreeGrafter"/>
</dbReference>
<evidence type="ECO:0000256" key="2">
    <source>
        <dbReference type="ARBA" id="ARBA00022741"/>
    </source>
</evidence>
<gene>
    <name evidence="6" type="ORF">SAMN05421638_1748</name>
</gene>
<feature type="binding site" evidence="4">
    <location>
        <position position="49"/>
    </location>
    <ligand>
        <name>substrate</name>
    </ligand>
</feature>
<dbReference type="GO" id="GO:0005524">
    <property type="term" value="F:ATP binding"/>
    <property type="evidence" value="ECO:0007669"/>
    <property type="project" value="UniProtKB-KW"/>
</dbReference>
<reference evidence="7" key="1">
    <citation type="submission" date="2016-10" db="EMBL/GenBank/DDBJ databases">
        <authorList>
            <person name="Varghese N."/>
            <person name="Submissions S."/>
        </authorList>
    </citation>
    <scope>NUCLEOTIDE SEQUENCE [LARGE SCALE GENOMIC DNA]</scope>
    <source>
        <strain evidence="7">DSM 22251</strain>
    </source>
</reference>
<comment type="similarity">
    <text evidence="1 5">Belongs to the 5-formyltetrahydrofolate cyclo-ligase family.</text>
</comment>
<evidence type="ECO:0000313" key="6">
    <source>
        <dbReference type="EMBL" id="SFI99539.1"/>
    </source>
</evidence>
<dbReference type="AlphaFoldDB" id="A0A1I3MRF7"/>
<dbReference type="InterPro" id="IPR002698">
    <property type="entry name" value="FTHF_cligase"/>
</dbReference>
<keyword evidence="2 4" id="KW-0547">Nucleotide-binding</keyword>
<organism evidence="6 7">
    <name type="scientific">Kaistella treverensis</name>
    <dbReference type="NCBI Taxonomy" id="631455"/>
    <lineage>
        <taxon>Bacteria</taxon>
        <taxon>Pseudomonadati</taxon>
        <taxon>Bacteroidota</taxon>
        <taxon>Flavobacteriia</taxon>
        <taxon>Flavobacteriales</taxon>
        <taxon>Weeksellaceae</taxon>
        <taxon>Chryseobacterium group</taxon>
        <taxon>Kaistella</taxon>
    </lineage>
</organism>
<dbReference type="SUPFAM" id="SSF100950">
    <property type="entry name" value="NagB/RpiA/CoA transferase-like"/>
    <property type="match status" value="1"/>
</dbReference>